<accession>I4H5L5</accession>
<dbReference type="InterPro" id="IPR029060">
    <property type="entry name" value="PIN-like_dom_sf"/>
</dbReference>
<evidence type="ECO:0000313" key="3">
    <source>
        <dbReference type="Proteomes" id="UP000003613"/>
    </source>
</evidence>
<dbReference type="HOGENOM" id="CLU_128080_1_0_3"/>
<dbReference type="AlphaFoldDB" id="I4H5L5"/>
<dbReference type="Gene3D" id="3.40.50.1010">
    <property type="entry name" value="5'-nuclease"/>
    <property type="match status" value="1"/>
</dbReference>
<dbReference type="InterPro" id="IPR002716">
    <property type="entry name" value="PIN_dom"/>
</dbReference>
<reference evidence="2 3" key="1">
    <citation type="submission" date="2012-04" db="EMBL/GenBank/DDBJ databases">
        <authorList>
            <person name="Genoscope - CEA"/>
        </authorList>
    </citation>
    <scope>NUCLEOTIDE SEQUENCE [LARGE SCALE GENOMIC DNA]</scope>
    <source>
        <strain evidence="2 3">9807</strain>
    </source>
</reference>
<dbReference type="Pfam" id="PF01850">
    <property type="entry name" value="PIN"/>
    <property type="match status" value="1"/>
</dbReference>
<dbReference type="CDD" id="cd18692">
    <property type="entry name" value="PIN_VapC-like"/>
    <property type="match status" value="1"/>
</dbReference>
<dbReference type="EMBL" id="CAIM01000187">
    <property type="protein sequence ID" value="CCI17339.1"/>
    <property type="molecule type" value="Genomic_DNA"/>
</dbReference>
<proteinExistence type="predicted"/>
<protein>
    <submittedName>
        <fullName evidence="2">PilT protein domain protein (Modular protein)</fullName>
    </submittedName>
</protein>
<evidence type="ECO:0000259" key="1">
    <source>
        <dbReference type="Pfam" id="PF01850"/>
    </source>
</evidence>
<feature type="domain" description="PIN" evidence="1">
    <location>
        <begin position="22"/>
        <end position="138"/>
    </location>
</feature>
<evidence type="ECO:0000313" key="2">
    <source>
        <dbReference type="EMBL" id="CCI17339.1"/>
    </source>
</evidence>
<name>I4H5L5_MICAE</name>
<dbReference type="Proteomes" id="UP000003613">
    <property type="component" value="Unassembled WGS sequence"/>
</dbReference>
<sequence>MKTSILLPEKKRMNAGKSQPFFIDSNIWLYRFIVNCSDTNAIPKQQIATNITNQGNLIISTQVVNEVCSNLIRKAGFNNLQIQNLLEEFTQGCEILPVSLETLEYAVKLRDRYLISFWDSLIVASAVLGDATILYSEDMQDGLIINNSLQVINPFKDLNS</sequence>
<comment type="caution">
    <text evidence="2">The sequence shown here is derived from an EMBL/GenBank/DDBJ whole genome shotgun (WGS) entry which is preliminary data.</text>
</comment>
<organism evidence="2 3">
    <name type="scientific">Microcystis aeruginosa PCC 9807</name>
    <dbReference type="NCBI Taxonomy" id="1160283"/>
    <lineage>
        <taxon>Bacteria</taxon>
        <taxon>Bacillati</taxon>
        <taxon>Cyanobacteriota</taxon>
        <taxon>Cyanophyceae</taxon>
        <taxon>Oscillatoriophycideae</taxon>
        <taxon>Chroococcales</taxon>
        <taxon>Microcystaceae</taxon>
        <taxon>Microcystis</taxon>
    </lineage>
</organism>
<dbReference type="SUPFAM" id="SSF88723">
    <property type="entry name" value="PIN domain-like"/>
    <property type="match status" value="1"/>
</dbReference>
<gene>
    <name evidence="2" type="ORF">MICAF_2670005</name>
</gene>